<dbReference type="KEGG" id="tcc:18585825"/>
<evidence type="ECO:0000313" key="6">
    <source>
        <dbReference type="RefSeq" id="XP_017984480.1"/>
    </source>
</evidence>
<feature type="transmembrane region" description="Helical" evidence="3">
    <location>
        <begin position="29"/>
        <end position="51"/>
    </location>
</feature>
<evidence type="ECO:0000256" key="3">
    <source>
        <dbReference type="SAM" id="Phobius"/>
    </source>
</evidence>
<dbReference type="GeneID" id="18585825"/>
<dbReference type="Pfam" id="PF13639">
    <property type="entry name" value="zf-RING_2"/>
    <property type="match status" value="1"/>
</dbReference>
<protein>
    <submittedName>
        <fullName evidence="6">RING-H2 finger protein ATL66</fullName>
    </submittedName>
</protein>
<evidence type="ECO:0000259" key="4">
    <source>
        <dbReference type="PROSITE" id="PS50089"/>
    </source>
</evidence>
<dbReference type="RefSeq" id="XP_017984480.1">
    <property type="nucleotide sequence ID" value="XM_018128991.1"/>
</dbReference>
<dbReference type="SUPFAM" id="SSF57850">
    <property type="entry name" value="RING/U-box"/>
    <property type="match status" value="1"/>
</dbReference>
<keyword evidence="3" id="KW-0812">Transmembrane</keyword>
<keyword evidence="1" id="KW-0479">Metal-binding</keyword>
<dbReference type="PANTHER" id="PTHR45676:SF41">
    <property type="entry name" value="RING-H2 FINGER PROTEIN ATL66"/>
    <property type="match status" value="1"/>
</dbReference>
<sequence length="171" mass="19206">MASSQDSQPFHWHYAELEDRDFQIRGRTLFFIIVLFSFVLVFTLIFVYSRWICSFHRDNSSTPSPTSHAPPQPRPEPRGLDPVTINALPITMVTRGRKSAAAAAVALESECCICLGVFEDGEKVKVLPACQHSYHSECVDRWLSAESSCPLCRASLRAESELHQIPVIVTQ</sequence>
<name>A0AB32X158_THECC</name>
<dbReference type="InterPro" id="IPR013083">
    <property type="entry name" value="Znf_RING/FYVE/PHD"/>
</dbReference>
<dbReference type="GO" id="GO:0008270">
    <property type="term" value="F:zinc ion binding"/>
    <property type="evidence" value="ECO:0007669"/>
    <property type="project" value="UniProtKB-KW"/>
</dbReference>
<dbReference type="Gramene" id="Tc10v2_t001160.1">
    <property type="protein sequence ID" value="Tc10v2_p001160.1"/>
    <property type="gene ID" value="Tc10v2_g001160"/>
</dbReference>
<feature type="domain" description="RING-type" evidence="4">
    <location>
        <begin position="111"/>
        <end position="153"/>
    </location>
</feature>
<accession>A0AB32X158</accession>
<proteinExistence type="predicted"/>
<gene>
    <name evidence="6" type="primary">LOC18585825</name>
</gene>
<keyword evidence="3" id="KW-0472">Membrane</keyword>
<dbReference type="InterPro" id="IPR001841">
    <property type="entry name" value="Znf_RING"/>
</dbReference>
<evidence type="ECO:0000256" key="1">
    <source>
        <dbReference type="PROSITE-ProRule" id="PRU00175"/>
    </source>
</evidence>
<feature type="region of interest" description="Disordered" evidence="2">
    <location>
        <begin position="58"/>
        <end position="80"/>
    </location>
</feature>
<reference evidence="5" key="1">
    <citation type="journal article" date="1997" name="Nucleic Acids Res.">
        <title>tRNAscan-SE: a program for improved detection of transfer RNA genes in genomic sequence.</title>
        <authorList>
            <person name="Lowe T.M."/>
            <person name="Eddy S.R."/>
        </authorList>
    </citation>
    <scope>NUCLEOTIDE SEQUENCE [LARGE SCALE GENOMIC DNA]</scope>
    <source>
        <strain evidence="5">r\B97-61/B2</strain>
    </source>
</reference>
<organism evidence="5 6">
    <name type="scientific">Theobroma cacao</name>
    <name type="common">Cacao</name>
    <name type="synonym">Cocoa</name>
    <dbReference type="NCBI Taxonomy" id="3641"/>
    <lineage>
        <taxon>Eukaryota</taxon>
        <taxon>Viridiplantae</taxon>
        <taxon>Streptophyta</taxon>
        <taxon>Embryophyta</taxon>
        <taxon>Tracheophyta</taxon>
        <taxon>Spermatophyta</taxon>
        <taxon>Magnoliopsida</taxon>
        <taxon>eudicotyledons</taxon>
        <taxon>Gunneridae</taxon>
        <taxon>Pentapetalae</taxon>
        <taxon>rosids</taxon>
        <taxon>malvids</taxon>
        <taxon>Malvales</taxon>
        <taxon>Malvaceae</taxon>
        <taxon>Byttnerioideae</taxon>
        <taxon>Theobroma</taxon>
    </lineage>
</organism>
<dbReference type="Gene3D" id="3.30.40.10">
    <property type="entry name" value="Zinc/RING finger domain, C3HC4 (zinc finger)"/>
    <property type="match status" value="1"/>
</dbReference>
<dbReference type="SMART" id="SM00184">
    <property type="entry name" value="RING"/>
    <property type="match status" value="1"/>
</dbReference>
<reference evidence="6" key="2">
    <citation type="submission" date="2025-08" db="UniProtKB">
        <authorList>
            <consortium name="RefSeq"/>
        </authorList>
    </citation>
    <scope>IDENTIFICATION</scope>
</reference>
<dbReference type="PANTHER" id="PTHR45676">
    <property type="entry name" value="RING-H2 FINGER PROTEIN ATL51-RELATED"/>
    <property type="match status" value="1"/>
</dbReference>
<keyword evidence="3" id="KW-1133">Transmembrane helix</keyword>
<dbReference type="PROSITE" id="PS50089">
    <property type="entry name" value="ZF_RING_2"/>
    <property type="match status" value="1"/>
</dbReference>
<keyword evidence="1" id="KW-0862">Zinc</keyword>
<dbReference type="Proteomes" id="UP000694886">
    <property type="component" value="Chromosome 10"/>
</dbReference>
<keyword evidence="1" id="KW-0863">Zinc-finger</keyword>
<evidence type="ECO:0000256" key="2">
    <source>
        <dbReference type="SAM" id="MobiDB-lite"/>
    </source>
</evidence>
<dbReference type="AlphaFoldDB" id="A0AB32X158"/>
<evidence type="ECO:0000313" key="5">
    <source>
        <dbReference type="Proteomes" id="UP000694886"/>
    </source>
</evidence>